<gene>
    <name evidence="2" type="ORF">ASTO00021_LOCUS4846</name>
</gene>
<dbReference type="AlphaFoldDB" id="A0A7S3LLK8"/>
<evidence type="ECO:0000256" key="1">
    <source>
        <dbReference type="SAM" id="MobiDB-lite"/>
    </source>
</evidence>
<accession>A0A7S3LLK8</accession>
<name>A0A7S3LLK8_9STRA</name>
<protein>
    <submittedName>
        <fullName evidence="2">Uncharacterized protein</fullName>
    </submittedName>
</protein>
<feature type="region of interest" description="Disordered" evidence="1">
    <location>
        <begin position="1"/>
        <end position="21"/>
    </location>
</feature>
<organism evidence="2">
    <name type="scientific">Aplanochytrium stocchinoi</name>
    <dbReference type="NCBI Taxonomy" id="215587"/>
    <lineage>
        <taxon>Eukaryota</taxon>
        <taxon>Sar</taxon>
        <taxon>Stramenopiles</taxon>
        <taxon>Bigyra</taxon>
        <taxon>Labyrinthulomycetes</taxon>
        <taxon>Thraustochytrida</taxon>
        <taxon>Thraustochytriidae</taxon>
        <taxon>Aplanochytrium</taxon>
    </lineage>
</organism>
<evidence type="ECO:0000313" key="2">
    <source>
        <dbReference type="EMBL" id="CAE0434549.1"/>
    </source>
</evidence>
<proteinExistence type="predicted"/>
<sequence>MADITLHEASEEAEKPKEVEEEFSPDMLYLLKQFAKRKRNLVRTLTSKQGKESQHKLEVEWNPPDVTQGSDVEANQSLLESLSKPDCCWDLLPNTKFVNILYDALERRDKQADGASWCWETLMWYYRFDNEAGAKAVLHALQNDLLIPEHFKERLWLLPSGVACDHSLYLIGMEKLIALPDGLAVKGNLWLQNLDQLKSIGKNIRVEGDIYLLHNKYNKRLHSLVKGIDFVGNRSVPEILYSKVLCTTILYHDEKTKGIPKFHMTNDLGNILSKTEMSLERRQFITACFTGDIPQVRKYLQELHSITKVDWNLALMCACKGLNLQILQLLLSSERFSLTDDSTQDIKVIAIDLASNMDDQCRSRFFYTNLLWYEDQTEPKQMLKMLTEPNGVAVLEYNKAIGALPDGLLLKSLTLDNLENLKILAHGLSVNDLKICDCSGLRALGEQIQVNNLLSISTCSSLESLPNGLFLREIRLENLDMLIEIPDQTYCEELFIMSCNRLTTLAQGVWVRKTLEIVSCEKFASLPAGLRLKHLRLENLPALQIIPEGIVVTDMKLYACEQVESIRRGFVVLENLYIRNWEKLSLEDMGCTIWTPYGLQSSHKPMMTLSQRISDLSIGGQGNKRKGRIIVKCGRGENCCEEVDLEKDKCPKGHKCKFSSILCGHCKTKLADYPDISSPTNFCPDCGVEFRLGILTRYNIIFS</sequence>
<dbReference type="EMBL" id="HBIN01006629">
    <property type="protein sequence ID" value="CAE0434549.1"/>
    <property type="molecule type" value="Transcribed_RNA"/>
</dbReference>
<reference evidence="2" key="1">
    <citation type="submission" date="2021-01" db="EMBL/GenBank/DDBJ databases">
        <authorList>
            <person name="Corre E."/>
            <person name="Pelletier E."/>
            <person name="Niang G."/>
            <person name="Scheremetjew M."/>
            <person name="Finn R."/>
            <person name="Kale V."/>
            <person name="Holt S."/>
            <person name="Cochrane G."/>
            <person name="Meng A."/>
            <person name="Brown T."/>
            <person name="Cohen L."/>
        </authorList>
    </citation>
    <scope>NUCLEOTIDE SEQUENCE</scope>
    <source>
        <strain evidence="2">GSBS06</strain>
    </source>
</reference>
<feature type="compositionally biased region" description="Basic and acidic residues" evidence="1">
    <location>
        <begin position="1"/>
        <end position="18"/>
    </location>
</feature>